<dbReference type="InterPro" id="IPR015883">
    <property type="entry name" value="Glyco_hydro_20_cat"/>
</dbReference>
<dbReference type="SUPFAM" id="SSF55545">
    <property type="entry name" value="beta-N-acetylhexosaminidase-like domain"/>
    <property type="match status" value="1"/>
</dbReference>
<dbReference type="EMBL" id="CAXJRC010000011">
    <property type="protein sequence ID" value="CAL2105924.1"/>
    <property type="molecule type" value="Genomic_DNA"/>
</dbReference>
<organism evidence="7 8">
    <name type="scientific">Tenacibaculum vairaonense</name>
    <dbReference type="NCBI Taxonomy" id="3137860"/>
    <lineage>
        <taxon>Bacteria</taxon>
        <taxon>Pseudomonadati</taxon>
        <taxon>Bacteroidota</taxon>
        <taxon>Flavobacteriia</taxon>
        <taxon>Flavobacteriales</taxon>
        <taxon>Flavobacteriaceae</taxon>
        <taxon>Tenacibaculum</taxon>
    </lineage>
</organism>
<proteinExistence type="inferred from homology"/>
<accession>A0ABM9PJX2</accession>
<dbReference type="InterPro" id="IPR025705">
    <property type="entry name" value="Beta_hexosaminidase_sua/sub"/>
</dbReference>
<reference evidence="7 8" key="1">
    <citation type="submission" date="2024-05" db="EMBL/GenBank/DDBJ databases">
        <authorList>
            <person name="Duchaud E."/>
        </authorList>
    </citation>
    <scope>NUCLEOTIDE SEQUENCE [LARGE SCALE GENOMIC DNA]</scope>
    <source>
        <strain evidence="7">Ena-SAMPLE-TAB-13-05-2024-13:56:06:370-140305</strain>
    </source>
</reference>
<dbReference type="InterPro" id="IPR029018">
    <property type="entry name" value="Hex-like_dom2"/>
</dbReference>
<evidence type="ECO:0000256" key="3">
    <source>
        <dbReference type="ARBA" id="ARBA00023180"/>
    </source>
</evidence>
<keyword evidence="8" id="KW-1185">Reference proteome</keyword>
<dbReference type="CDD" id="cd06570">
    <property type="entry name" value="GH20_chitobiase-like_1"/>
    <property type="match status" value="1"/>
</dbReference>
<dbReference type="Gene3D" id="3.30.379.10">
    <property type="entry name" value="Chitobiase/beta-hexosaminidase domain 2-like"/>
    <property type="match status" value="1"/>
</dbReference>
<dbReference type="SUPFAM" id="SSF51445">
    <property type="entry name" value="(Trans)glycosidases"/>
    <property type="match status" value="1"/>
</dbReference>
<feature type="domain" description="Glycoside hydrolase family 20 catalytic" evidence="5">
    <location>
        <begin position="165"/>
        <end position="481"/>
    </location>
</feature>
<comment type="similarity">
    <text evidence="1">Belongs to the glycosyl hydrolase 20 family.</text>
</comment>
<gene>
    <name evidence="7" type="ORF">T190115A13A_10080</name>
</gene>
<evidence type="ECO:0000313" key="7">
    <source>
        <dbReference type="EMBL" id="CAL2105924.1"/>
    </source>
</evidence>
<dbReference type="PANTHER" id="PTHR22600">
    <property type="entry name" value="BETA-HEXOSAMINIDASE"/>
    <property type="match status" value="1"/>
</dbReference>
<dbReference type="RefSeq" id="WP_348706912.1">
    <property type="nucleotide sequence ID" value="NZ_CAXIYA010000039.1"/>
</dbReference>
<name>A0ABM9PJX2_9FLAO</name>
<evidence type="ECO:0000259" key="6">
    <source>
        <dbReference type="Pfam" id="PF14845"/>
    </source>
</evidence>
<dbReference type="InterPro" id="IPR017853">
    <property type="entry name" value="GH"/>
</dbReference>
<dbReference type="Pfam" id="PF00728">
    <property type="entry name" value="Glyco_hydro_20"/>
    <property type="match status" value="1"/>
</dbReference>
<comment type="caution">
    <text evidence="7">The sequence shown here is derived from an EMBL/GenBank/DDBJ whole genome shotgun (WGS) entry which is preliminary data.</text>
</comment>
<evidence type="ECO:0000256" key="1">
    <source>
        <dbReference type="ARBA" id="ARBA00006285"/>
    </source>
</evidence>
<keyword evidence="2 7" id="KW-0378">Hydrolase</keyword>
<protein>
    <submittedName>
        <fullName evidence="7">Hexosaminidase</fullName>
        <ecNumber evidence="7">3.2.1.52</ecNumber>
    </submittedName>
</protein>
<dbReference type="EC" id="3.2.1.52" evidence="7"/>
<evidence type="ECO:0000259" key="5">
    <source>
        <dbReference type="Pfam" id="PF00728"/>
    </source>
</evidence>
<evidence type="ECO:0000313" key="8">
    <source>
        <dbReference type="Proteomes" id="UP001497602"/>
    </source>
</evidence>
<evidence type="ECO:0000256" key="4">
    <source>
        <dbReference type="ARBA" id="ARBA00023295"/>
    </source>
</evidence>
<dbReference type="PRINTS" id="PR00738">
    <property type="entry name" value="GLHYDRLASE20"/>
</dbReference>
<dbReference type="InterPro" id="IPR029019">
    <property type="entry name" value="HEX_eukaryotic_N"/>
</dbReference>
<feature type="domain" description="Beta-hexosaminidase eukaryotic type N-terminal" evidence="6">
    <location>
        <begin position="33"/>
        <end position="144"/>
    </location>
</feature>
<dbReference type="Gene3D" id="3.20.20.80">
    <property type="entry name" value="Glycosidases"/>
    <property type="match status" value="1"/>
</dbReference>
<evidence type="ECO:0000256" key="2">
    <source>
        <dbReference type="ARBA" id="ARBA00022801"/>
    </source>
</evidence>
<dbReference type="PANTHER" id="PTHR22600:SF21">
    <property type="entry name" value="BETA-HEXOSAMINIDASE A"/>
    <property type="match status" value="1"/>
</dbReference>
<dbReference type="GO" id="GO:0004563">
    <property type="term" value="F:beta-N-acetylhexosaminidase activity"/>
    <property type="evidence" value="ECO:0007669"/>
    <property type="project" value="UniProtKB-EC"/>
</dbReference>
<keyword evidence="3" id="KW-0325">Glycoprotein</keyword>
<sequence>MLKKIINSLLLVSFVLFGLKFYGQHTSSNLYNLMPWPKEFKADSNEVRIDENFTISLNKKEPRVYNVATKFIRRLVNRTGVFVEKGFPLINSSNATVKVTFDNVGDLSLVMDESYKLKVGKKQVEVIAKTDLGVIRGLETLLQLVDSNVDSFYFKGAFIKDEPRFAWRGLMIDVARHYQPLSVIKRNLDAMASVKMNVFHWHLSDDQGFRVESKKYPKLHQVASDNQYYTHNEIKEVVSYAHDLGIRVVPEIDVPGHATAILTAYPEFGSKDNYDYKIERFAGVFHPTLNPINDEVYTFLDNLFAELTPLFPDSYFHIGGDENEGKHWDENHEIQKFKKKEGLTSNHDLQTYFNVRLEKILKKYGKKLMGWDEIMTDHMPKTAVIHSWRGKHEGIEKGTMYEAVKKGYNAVLSKGYYIDRMKSVDHHYLSDPAGEEKLTKEENDRMLGGEVTMWSELVTPLTIDSRIWPRTAAIAERFWSEKEVRDLKSMRRRLRYVNAQLEELGITHIRNKNVILRNIARHNDIGSLNILTDIFEPLKMYERNKGGTEYKSYSPFTLFADACSADAIDAYGFNELVGEYLVKPNEGVKKQLIVYFEKWKQGYVDFLKLPSNPNLKELNKHYEGLSKLSRICLDILDGAKMTSKKEKEIKSLIAYLKQPMVDTELVILSSLENLVKMHTKKKNKA</sequence>
<dbReference type="Pfam" id="PF14845">
    <property type="entry name" value="Glycohydro_20b2"/>
    <property type="match status" value="1"/>
</dbReference>
<keyword evidence="4 7" id="KW-0326">Glycosidase</keyword>
<dbReference type="Proteomes" id="UP001497602">
    <property type="component" value="Unassembled WGS sequence"/>
</dbReference>